<name>A0A6G9D393_RHOER</name>
<evidence type="ECO:0000313" key="2">
    <source>
        <dbReference type="Proteomes" id="UP000502345"/>
    </source>
</evidence>
<proteinExistence type="predicted"/>
<gene>
    <name evidence="1" type="ORF">G9444_6057</name>
</gene>
<evidence type="ECO:0000313" key="1">
    <source>
        <dbReference type="EMBL" id="QIP43301.1"/>
    </source>
</evidence>
<organism evidence="1 2">
    <name type="scientific">Rhodococcus erythropolis</name>
    <name type="common">Arthrobacter picolinophilus</name>
    <dbReference type="NCBI Taxonomy" id="1833"/>
    <lineage>
        <taxon>Bacteria</taxon>
        <taxon>Bacillati</taxon>
        <taxon>Actinomycetota</taxon>
        <taxon>Actinomycetes</taxon>
        <taxon>Mycobacteriales</taxon>
        <taxon>Nocardiaceae</taxon>
        <taxon>Rhodococcus</taxon>
        <taxon>Rhodococcus erythropolis group</taxon>
    </lineage>
</organism>
<sequence length="66" mass="7169">MYRHRSSAGRGAGGSQDVPVVYVENGGIDVDGRVPTRQLRRSRPVRRRAKSVEQACIGEGECADAQ</sequence>
<accession>A0A6G9D393</accession>
<reference evidence="1 2" key="1">
    <citation type="submission" date="2020-03" db="EMBL/GenBank/DDBJ databases">
        <title>Screen low temperature-resistant strains for efficient degradation of petroleum hydrocarbons under the low temperature.</title>
        <authorList>
            <person name="Wang Y."/>
            <person name="Chen J."/>
        </authorList>
    </citation>
    <scope>NUCLEOTIDE SEQUENCE [LARGE SCALE GENOMIC DNA]</scope>
    <source>
        <strain evidence="1 2">KB1</strain>
    </source>
</reference>
<dbReference type="AlphaFoldDB" id="A0A6G9D393"/>
<dbReference type="EMBL" id="CP050124">
    <property type="protein sequence ID" value="QIP43301.1"/>
    <property type="molecule type" value="Genomic_DNA"/>
</dbReference>
<protein>
    <submittedName>
        <fullName evidence="1">Uncharacterized protein</fullName>
    </submittedName>
</protein>
<dbReference type="Proteomes" id="UP000502345">
    <property type="component" value="Chromosome"/>
</dbReference>